<keyword evidence="1" id="KW-0812">Transmembrane</keyword>
<dbReference type="Proteomes" id="UP000585474">
    <property type="component" value="Unassembled WGS sequence"/>
</dbReference>
<organism evidence="2 3">
    <name type="scientific">Actinidia rufa</name>
    <dbReference type="NCBI Taxonomy" id="165716"/>
    <lineage>
        <taxon>Eukaryota</taxon>
        <taxon>Viridiplantae</taxon>
        <taxon>Streptophyta</taxon>
        <taxon>Embryophyta</taxon>
        <taxon>Tracheophyta</taxon>
        <taxon>Spermatophyta</taxon>
        <taxon>Magnoliopsida</taxon>
        <taxon>eudicotyledons</taxon>
        <taxon>Gunneridae</taxon>
        <taxon>Pentapetalae</taxon>
        <taxon>asterids</taxon>
        <taxon>Ericales</taxon>
        <taxon>Actinidiaceae</taxon>
        <taxon>Actinidia</taxon>
    </lineage>
</organism>
<sequence length="193" mass="20689">MVCSYELVTSGSKGIIIWEGKAIGSVGGCTLWPIWLPLMTFLPLLIPLSSVWLEKNFPDNPFTPAFLFPSERIVPDNILAAFPLPPSYTALSGRISDQNAPLYPLPQSICCVIREGFQEKKKRVSENFQKSYPPPRELPIASSAGAVTTVASSAIATVAGATLDYGVVRASDIDGFGTAGIVGIDDELTKSIK</sequence>
<dbReference type="EMBL" id="BJWL01000020">
    <property type="protein sequence ID" value="GFZ09097.1"/>
    <property type="molecule type" value="Genomic_DNA"/>
</dbReference>
<comment type="caution">
    <text evidence="2">The sequence shown here is derived from an EMBL/GenBank/DDBJ whole genome shotgun (WGS) entry which is preliminary data.</text>
</comment>
<evidence type="ECO:0000313" key="3">
    <source>
        <dbReference type="Proteomes" id="UP000585474"/>
    </source>
</evidence>
<name>A0A7J0GE62_9ERIC</name>
<proteinExistence type="predicted"/>
<gene>
    <name evidence="2" type="ORF">Acr_20g0009050</name>
</gene>
<reference evidence="2 3" key="1">
    <citation type="submission" date="2019-07" db="EMBL/GenBank/DDBJ databases">
        <title>De Novo Assembly of kiwifruit Actinidia rufa.</title>
        <authorList>
            <person name="Sugita-Konishi S."/>
            <person name="Sato K."/>
            <person name="Mori E."/>
            <person name="Abe Y."/>
            <person name="Kisaki G."/>
            <person name="Hamano K."/>
            <person name="Suezawa K."/>
            <person name="Otani M."/>
            <person name="Fukuda T."/>
            <person name="Manabe T."/>
            <person name="Gomi K."/>
            <person name="Tabuchi M."/>
            <person name="Akimitsu K."/>
            <person name="Kataoka I."/>
        </authorList>
    </citation>
    <scope>NUCLEOTIDE SEQUENCE [LARGE SCALE GENOMIC DNA]</scope>
    <source>
        <strain evidence="3">cv. Fuchu</strain>
    </source>
</reference>
<evidence type="ECO:0000256" key="1">
    <source>
        <dbReference type="SAM" id="Phobius"/>
    </source>
</evidence>
<feature type="transmembrane region" description="Helical" evidence="1">
    <location>
        <begin position="34"/>
        <end position="53"/>
    </location>
</feature>
<keyword evidence="3" id="KW-1185">Reference proteome</keyword>
<evidence type="ECO:0000313" key="2">
    <source>
        <dbReference type="EMBL" id="GFZ09097.1"/>
    </source>
</evidence>
<keyword evidence="1" id="KW-0472">Membrane</keyword>
<dbReference type="AlphaFoldDB" id="A0A7J0GE62"/>
<accession>A0A7J0GE62</accession>
<keyword evidence="1" id="KW-1133">Transmembrane helix</keyword>
<protein>
    <submittedName>
        <fullName evidence="2">Uncharacterized protein</fullName>
    </submittedName>
</protein>